<dbReference type="InterPro" id="IPR036407">
    <property type="entry name" value="DM_DNA-bd_sf"/>
</dbReference>
<dbReference type="InterPro" id="IPR001275">
    <property type="entry name" value="DM_DNA-bd"/>
</dbReference>
<dbReference type="GO" id="GO:0007548">
    <property type="term" value="P:sex differentiation"/>
    <property type="evidence" value="ECO:0007669"/>
    <property type="project" value="TreeGrafter"/>
</dbReference>
<evidence type="ECO:0000256" key="3">
    <source>
        <dbReference type="ARBA" id="ARBA00022833"/>
    </source>
</evidence>
<feature type="non-terminal residue" evidence="9">
    <location>
        <position position="1"/>
    </location>
</feature>
<evidence type="ECO:0000256" key="1">
    <source>
        <dbReference type="ARBA" id="ARBA00006834"/>
    </source>
</evidence>
<evidence type="ECO:0000313" key="9">
    <source>
        <dbReference type="EMBL" id="NXS10592.1"/>
    </source>
</evidence>
<dbReference type="FunFam" id="4.10.1040.10:FF:000001">
    <property type="entry name" value="doublesex- and mab-3-related transcription factor 1"/>
    <property type="match status" value="1"/>
</dbReference>
<dbReference type="GO" id="GO:0005634">
    <property type="term" value="C:nucleus"/>
    <property type="evidence" value="ECO:0007669"/>
    <property type="project" value="UniProtKB-SubCell"/>
</dbReference>
<evidence type="ECO:0000256" key="2">
    <source>
        <dbReference type="ARBA" id="ARBA00022723"/>
    </source>
</evidence>
<dbReference type="SMART" id="SM00301">
    <property type="entry name" value="DM"/>
    <property type="match status" value="1"/>
</dbReference>
<name>A0A7L2RMK4_9PASS</name>
<dbReference type="GO" id="GO:0046872">
    <property type="term" value="F:metal ion binding"/>
    <property type="evidence" value="ECO:0007669"/>
    <property type="project" value="UniProtKB-KW"/>
</dbReference>
<dbReference type="GO" id="GO:0000978">
    <property type="term" value="F:RNA polymerase II cis-regulatory region sequence-specific DNA binding"/>
    <property type="evidence" value="ECO:0007669"/>
    <property type="project" value="TreeGrafter"/>
</dbReference>
<dbReference type="GO" id="GO:0000981">
    <property type="term" value="F:DNA-binding transcription factor activity, RNA polymerase II-specific"/>
    <property type="evidence" value="ECO:0007669"/>
    <property type="project" value="TreeGrafter"/>
</dbReference>
<keyword evidence="3 6" id="KW-0862">Zinc</keyword>
<keyword evidence="10" id="KW-1185">Reference proteome</keyword>
<sequence>CSAMEAAAAAAKAQRAPKCSRCRNHGFVVPVKGHAGHCRWKLCQCDKCSLITERQKIMAAQKALRQQEAGAEPAPSGEAAAEDGAPELCGHDGKKGAQPDGGGCKGPVCWGPPPPLRDYVHRAFPPEYAVKPEYLEREAPKVYAGCSGVYPYHPFPMGFAINESSSAEAPPPLPRSFQRAPSSFGAGNAAPLSVPDGGGDFHQGYYTRLPPFIPPSFLTGIHYIPAPVSLNILAETTKEAPG</sequence>
<dbReference type="PANTHER" id="PTHR12322:SF66">
    <property type="entry name" value="DOUBLESEX- AND MAB-3-RELATED TRANSCRIPTION FACTOR B1"/>
    <property type="match status" value="1"/>
</dbReference>
<dbReference type="InterPro" id="IPR026607">
    <property type="entry name" value="DMRT"/>
</dbReference>
<dbReference type="AlphaFoldDB" id="A0A7L2RMK4"/>
<dbReference type="PROSITE" id="PS50809">
    <property type="entry name" value="DM_2"/>
    <property type="match status" value="1"/>
</dbReference>
<keyword evidence="4 6" id="KW-0238">DNA-binding</keyword>
<evidence type="ECO:0000259" key="8">
    <source>
        <dbReference type="PROSITE" id="PS50809"/>
    </source>
</evidence>
<gene>
    <name evidence="9" type="primary">Dmrtb1</name>
    <name evidence="9" type="ORF">NEOCOR_R03803</name>
</gene>
<evidence type="ECO:0000256" key="7">
    <source>
        <dbReference type="SAM" id="MobiDB-lite"/>
    </source>
</evidence>
<evidence type="ECO:0000256" key="5">
    <source>
        <dbReference type="ARBA" id="ARBA00023242"/>
    </source>
</evidence>
<dbReference type="SUPFAM" id="SSF82927">
    <property type="entry name" value="Cysteine-rich DNA binding domain, (DM domain)"/>
    <property type="match status" value="1"/>
</dbReference>
<dbReference type="Proteomes" id="UP000560066">
    <property type="component" value="Unassembled WGS sequence"/>
</dbReference>
<evidence type="ECO:0000256" key="4">
    <source>
        <dbReference type="ARBA" id="ARBA00023125"/>
    </source>
</evidence>
<protein>
    <submittedName>
        <fullName evidence="9">DMRTB factor</fullName>
    </submittedName>
</protein>
<dbReference type="GO" id="GO:0007281">
    <property type="term" value="P:germ cell development"/>
    <property type="evidence" value="ECO:0007669"/>
    <property type="project" value="TreeGrafter"/>
</dbReference>
<dbReference type="PROSITE" id="PS40000">
    <property type="entry name" value="DM_1"/>
    <property type="match status" value="1"/>
</dbReference>
<organism evidence="9 10">
    <name type="scientific">Neodrepanis coruscans</name>
    <name type="common">wattled asity</name>
    <dbReference type="NCBI Taxonomy" id="254563"/>
    <lineage>
        <taxon>Eukaryota</taxon>
        <taxon>Metazoa</taxon>
        <taxon>Chordata</taxon>
        <taxon>Craniata</taxon>
        <taxon>Vertebrata</taxon>
        <taxon>Euteleostomi</taxon>
        <taxon>Archelosauria</taxon>
        <taxon>Archosauria</taxon>
        <taxon>Dinosauria</taxon>
        <taxon>Saurischia</taxon>
        <taxon>Theropoda</taxon>
        <taxon>Coelurosauria</taxon>
        <taxon>Aves</taxon>
        <taxon>Neognathae</taxon>
        <taxon>Neoaves</taxon>
        <taxon>Telluraves</taxon>
        <taxon>Australaves</taxon>
        <taxon>Passeriformes</taxon>
        <taxon>Philepittidae</taxon>
        <taxon>Neodrepanis</taxon>
    </lineage>
</organism>
<comment type="similarity">
    <text evidence="1">Belongs to the DMRT family.</text>
</comment>
<evidence type="ECO:0000256" key="6">
    <source>
        <dbReference type="PROSITE-ProRule" id="PRU00070"/>
    </source>
</evidence>
<feature type="compositionally biased region" description="Low complexity" evidence="7">
    <location>
        <begin position="68"/>
        <end position="79"/>
    </location>
</feature>
<reference evidence="9 10" key="1">
    <citation type="submission" date="2019-09" db="EMBL/GenBank/DDBJ databases">
        <title>Bird 10,000 Genomes (B10K) Project - Family phase.</title>
        <authorList>
            <person name="Zhang G."/>
        </authorList>
    </citation>
    <scope>NUCLEOTIDE SEQUENCE [LARGE SCALE GENOMIC DNA]</scope>
    <source>
        <strain evidence="9">B10K-DU-002-79</strain>
    </source>
</reference>
<keyword evidence="5 6" id="KW-0539">Nucleus</keyword>
<dbReference type="EMBL" id="VYZS01077036">
    <property type="protein sequence ID" value="NXS10592.1"/>
    <property type="molecule type" value="Genomic_DNA"/>
</dbReference>
<feature type="non-terminal residue" evidence="9">
    <location>
        <position position="242"/>
    </location>
</feature>
<accession>A0A7L2RMK4</accession>
<comment type="subcellular location">
    <subcellularLocation>
        <location evidence="6">Nucleus</location>
    </subcellularLocation>
</comment>
<dbReference type="Gene3D" id="4.10.1040.10">
    <property type="entry name" value="DM DNA-binding domain"/>
    <property type="match status" value="1"/>
</dbReference>
<dbReference type="OrthoDB" id="6162476at2759"/>
<feature type="domain" description="DM" evidence="8">
    <location>
        <begin position="19"/>
        <end position="66"/>
    </location>
</feature>
<feature type="DNA-binding region" description="DM" evidence="6">
    <location>
        <begin position="19"/>
        <end position="66"/>
    </location>
</feature>
<comment type="caution">
    <text evidence="9">The sequence shown here is derived from an EMBL/GenBank/DDBJ whole genome shotgun (WGS) entry which is preliminary data.</text>
</comment>
<proteinExistence type="inferred from homology"/>
<dbReference type="PANTHER" id="PTHR12322">
    <property type="entry name" value="DOUBLESEX AND MAB-3 RELATED TRANSCRIPTION FACTOR DMRT"/>
    <property type="match status" value="1"/>
</dbReference>
<evidence type="ECO:0000313" key="10">
    <source>
        <dbReference type="Proteomes" id="UP000560066"/>
    </source>
</evidence>
<dbReference type="Pfam" id="PF00751">
    <property type="entry name" value="DM"/>
    <property type="match status" value="1"/>
</dbReference>
<feature type="region of interest" description="Disordered" evidence="7">
    <location>
        <begin position="64"/>
        <end position="97"/>
    </location>
</feature>
<keyword evidence="2 6" id="KW-0479">Metal-binding</keyword>